<sequence length="115" mass="13775">MTLNFNLFQLISVIPQVCRAWQWACSDQLLWKMLDSVLQSNFIRFPRKVICLNFCRGNIQTLIFHHNMHVNDNQLSFTAESITQIKKPYVFLQKKKYRSIRRAIRIWEDLESLDA</sequence>
<keyword evidence="3" id="KW-1185">Reference proteome</keyword>
<keyword evidence="1" id="KW-0732">Signal</keyword>
<dbReference type="Gramene" id="Solyc03g025935.1.1">
    <property type="protein sequence ID" value="Solyc03g025935.1.1"/>
    <property type="gene ID" value="Solyc03g025935.1"/>
</dbReference>
<dbReference type="InParanoid" id="A0A3Q7FHJ3"/>
<reference evidence="2" key="2">
    <citation type="submission" date="2019-01" db="UniProtKB">
        <authorList>
            <consortium name="EnsemblPlants"/>
        </authorList>
    </citation>
    <scope>IDENTIFICATION</scope>
    <source>
        <strain evidence="2">cv. Heinz 1706</strain>
    </source>
</reference>
<feature type="signal peptide" evidence="1">
    <location>
        <begin position="1"/>
        <end position="20"/>
    </location>
</feature>
<reference evidence="2" key="1">
    <citation type="journal article" date="2012" name="Nature">
        <title>The tomato genome sequence provides insights into fleshy fruit evolution.</title>
        <authorList>
            <consortium name="Tomato Genome Consortium"/>
        </authorList>
    </citation>
    <scope>NUCLEOTIDE SEQUENCE [LARGE SCALE GENOMIC DNA]</scope>
    <source>
        <strain evidence="2">cv. Heinz 1706</strain>
    </source>
</reference>
<dbReference type="InterPro" id="IPR036047">
    <property type="entry name" value="F-box-like_dom_sf"/>
</dbReference>
<evidence type="ECO:0000313" key="2">
    <source>
        <dbReference type="EnsemblPlants" id="Solyc03g025935.1.1"/>
    </source>
</evidence>
<dbReference type="EnsemblPlants" id="Solyc03g025935.1.1">
    <property type="protein sequence ID" value="Solyc03g025935.1.1"/>
    <property type="gene ID" value="Solyc03g025935.1"/>
</dbReference>
<dbReference type="Proteomes" id="UP000004994">
    <property type="component" value="Chromosome 3"/>
</dbReference>
<dbReference type="AlphaFoldDB" id="A0A3Q7FHJ3"/>
<evidence type="ECO:0000313" key="3">
    <source>
        <dbReference type="Proteomes" id="UP000004994"/>
    </source>
</evidence>
<organism evidence="2">
    <name type="scientific">Solanum lycopersicum</name>
    <name type="common">Tomato</name>
    <name type="synonym">Lycopersicon esculentum</name>
    <dbReference type="NCBI Taxonomy" id="4081"/>
    <lineage>
        <taxon>Eukaryota</taxon>
        <taxon>Viridiplantae</taxon>
        <taxon>Streptophyta</taxon>
        <taxon>Embryophyta</taxon>
        <taxon>Tracheophyta</taxon>
        <taxon>Spermatophyta</taxon>
        <taxon>Magnoliopsida</taxon>
        <taxon>eudicotyledons</taxon>
        <taxon>Gunneridae</taxon>
        <taxon>Pentapetalae</taxon>
        <taxon>asterids</taxon>
        <taxon>lamiids</taxon>
        <taxon>Solanales</taxon>
        <taxon>Solanaceae</taxon>
        <taxon>Solanoideae</taxon>
        <taxon>Solaneae</taxon>
        <taxon>Solanum</taxon>
        <taxon>Solanum subgen. Lycopersicon</taxon>
    </lineage>
</organism>
<proteinExistence type="predicted"/>
<evidence type="ECO:0008006" key="4">
    <source>
        <dbReference type="Google" id="ProtNLM"/>
    </source>
</evidence>
<feature type="chain" id="PRO_5018756677" description="F-box domain-containing protein" evidence="1">
    <location>
        <begin position="21"/>
        <end position="115"/>
    </location>
</feature>
<evidence type="ECO:0000256" key="1">
    <source>
        <dbReference type="SAM" id="SignalP"/>
    </source>
</evidence>
<name>A0A3Q7FHJ3_SOLLC</name>
<dbReference type="GO" id="GO:1905761">
    <property type="term" value="F:SCF ubiquitin ligase complex binding"/>
    <property type="evidence" value="ECO:0000318"/>
    <property type="project" value="GO_Central"/>
</dbReference>
<dbReference type="SUPFAM" id="SSF81383">
    <property type="entry name" value="F-box domain"/>
    <property type="match status" value="1"/>
</dbReference>
<protein>
    <recommendedName>
        <fullName evidence="4">F-box domain-containing protein</fullName>
    </recommendedName>
</protein>
<accession>A0A3Q7FHJ3</accession>